<dbReference type="RefSeq" id="WP_152728514.1">
    <property type="nucleotide sequence ID" value="NZ_WHJL01000022.1"/>
</dbReference>
<evidence type="ECO:0000256" key="1">
    <source>
        <dbReference type="SAM" id="Coils"/>
    </source>
</evidence>
<sequence>MSKTKEYVESLREFHEAIVRLEEAIRSLNETLNRIDDQHQQNDIQDVPKPDIKADLAAVRGMLAKQASKGYTKEIKDLLKEFNAEKLSDVDPKDYQDLYYSAESLDK</sequence>
<gene>
    <name evidence="2" type="ORF">GC247_03965</name>
</gene>
<name>A0A843R2Y0_LIMFE</name>
<dbReference type="AlphaFoldDB" id="A0A843R2Y0"/>
<dbReference type="EMBL" id="WHJL01000022">
    <property type="protein sequence ID" value="MPQ35067.1"/>
    <property type="molecule type" value="Genomic_DNA"/>
</dbReference>
<organism evidence="2 3">
    <name type="scientific">Limosilactobacillus fermentum</name>
    <name type="common">Lactobacillus fermentum</name>
    <dbReference type="NCBI Taxonomy" id="1613"/>
    <lineage>
        <taxon>Bacteria</taxon>
        <taxon>Bacillati</taxon>
        <taxon>Bacillota</taxon>
        <taxon>Bacilli</taxon>
        <taxon>Lactobacillales</taxon>
        <taxon>Lactobacillaceae</taxon>
        <taxon>Limosilactobacillus</taxon>
    </lineage>
</organism>
<comment type="caution">
    <text evidence="2">The sequence shown here is derived from an EMBL/GenBank/DDBJ whole genome shotgun (WGS) entry which is preliminary data.</text>
</comment>
<reference evidence="2 3" key="1">
    <citation type="submission" date="2019-10" db="EMBL/GenBank/DDBJ databases">
        <title>Genome Sequencing and assembly of Lactobacillus fermentum I2, a lactic acid bacteria.</title>
        <authorList>
            <person name="Lopes L.S."/>
            <person name="Persinoti G.F."/>
            <person name="Riano-Pachon D.M."/>
            <person name="Labate C.A."/>
        </authorList>
    </citation>
    <scope>NUCLEOTIDE SEQUENCE [LARGE SCALE GENOMIC DNA]</scope>
    <source>
        <strain evidence="2 3">I2</strain>
    </source>
</reference>
<accession>A0A843R2Y0</accession>
<keyword evidence="1" id="KW-0175">Coiled coil</keyword>
<proteinExistence type="predicted"/>
<feature type="coiled-coil region" evidence="1">
    <location>
        <begin position="11"/>
        <end position="41"/>
    </location>
</feature>
<dbReference type="Proteomes" id="UP000466799">
    <property type="component" value="Unassembled WGS sequence"/>
</dbReference>
<protein>
    <recommendedName>
        <fullName evidence="4">rRNA biogenesis protein rrp5</fullName>
    </recommendedName>
</protein>
<evidence type="ECO:0008006" key="4">
    <source>
        <dbReference type="Google" id="ProtNLM"/>
    </source>
</evidence>
<evidence type="ECO:0000313" key="2">
    <source>
        <dbReference type="EMBL" id="MPQ35067.1"/>
    </source>
</evidence>
<evidence type="ECO:0000313" key="3">
    <source>
        <dbReference type="Proteomes" id="UP000466799"/>
    </source>
</evidence>